<dbReference type="CDD" id="cd00130">
    <property type="entry name" value="PAS"/>
    <property type="match status" value="1"/>
</dbReference>
<dbReference type="InterPro" id="IPR000014">
    <property type="entry name" value="PAS"/>
</dbReference>
<feature type="compositionally biased region" description="Low complexity" evidence="1">
    <location>
        <begin position="240"/>
        <end position="250"/>
    </location>
</feature>
<evidence type="ECO:0000259" key="2">
    <source>
        <dbReference type="PROSITE" id="PS50112"/>
    </source>
</evidence>
<evidence type="ECO:0000313" key="3">
    <source>
        <dbReference type="EMBL" id="KAF5317514.1"/>
    </source>
</evidence>
<sequence>MLMGSSSTPNLSFIGIVDFSQEARWIFMTESVTDLLGYEPRDLVGRPSLELVHPDEFPRVKQLHYDTIRQDKAAVLVYLRMKHKDPLKGYVLCGVSRTVVHNVLVGSVSFANPNKALQNASTAQEITVIAPEARNFQFRRWHDASPMPPSPIPERMRVLPQAFLDGLDAMASGARNGMNGMGGGGGGGGGAVIEYVDVPDRSATGPNGPNGHASSYGSYARRGAPSSPPRSPSPPPPQQYPQHQSPASPYHHGASESTPYRSPPPLSPYDRDDEYQREYDYEYTRRGAHESYARRRSPSYTTDSYERDREYPPSPDSPVYTPQSPYATPLDSRRRLSDSSSSSSSGSSGSGARASGNHTRNGVNVANGAKGVNGVHGSNGVDIDVDGDAGSDRRLGHSTSWTRRRLESATPTPASSRRVRSEELDVGRQRDIDMDGDRDAEEARRRGRERELARDLDEEERRYRERGRYLSPDSGDRYRDRDVRDRDTDRDRDFAANRYYSPAPPSSTLNGVNGHGHGRGVNGTAPNRGHPSEAHVRRSLTPPPSPPRSAYRSTSNHAPASPTYASITRGSPPYRHLLPSPRILLQPVSPMAPPPPLPPIIRHREPSPVIEFDHLPAQSSRTAFILDRFTDKSSIMYCSNTLLVCPTSAGSLSPSSSPTTVQGRRSGSPPNSNHKHNNRNRDATDELAQANAIGRPFFDFVVPRDEQIVRDWIACVKGWGVNEKGQPSDGGFGFGRFGLIREGRDSA</sequence>
<dbReference type="OrthoDB" id="411251at2759"/>
<protein>
    <recommendedName>
        <fullName evidence="2">PAS domain-containing protein</fullName>
    </recommendedName>
</protein>
<feature type="compositionally biased region" description="Polar residues" evidence="1">
    <location>
        <begin position="661"/>
        <end position="672"/>
    </location>
</feature>
<feature type="compositionally biased region" description="Polar residues" evidence="1">
    <location>
        <begin position="204"/>
        <end position="217"/>
    </location>
</feature>
<feature type="region of interest" description="Disordered" evidence="1">
    <location>
        <begin position="199"/>
        <end position="579"/>
    </location>
</feature>
<gene>
    <name evidence="3" type="ORF">D9619_013200</name>
</gene>
<comment type="caution">
    <text evidence="3">The sequence shown here is derived from an EMBL/GenBank/DDBJ whole genome shotgun (WGS) entry which is preliminary data.</text>
</comment>
<dbReference type="InterPro" id="IPR035965">
    <property type="entry name" value="PAS-like_dom_sf"/>
</dbReference>
<feature type="compositionally biased region" description="Low complexity" evidence="1">
    <location>
        <begin position="338"/>
        <end position="356"/>
    </location>
</feature>
<dbReference type="EMBL" id="JAACJJ010000033">
    <property type="protein sequence ID" value="KAF5317514.1"/>
    <property type="molecule type" value="Genomic_DNA"/>
</dbReference>
<organism evidence="3 4">
    <name type="scientific">Psilocybe cf. subviscida</name>
    <dbReference type="NCBI Taxonomy" id="2480587"/>
    <lineage>
        <taxon>Eukaryota</taxon>
        <taxon>Fungi</taxon>
        <taxon>Dikarya</taxon>
        <taxon>Basidiomycota</taxon>
        <taxon>Agaricomycotina</taxon>
        <taxon>Agaricomycetes</taxon>
        <taxon>Agaricomycetidae</taxon>
        <taxon>Agaricales</taxon>
        <taxon>Agaricineae</taxon>
        <taxon>Strophariaceae</taxon>
        <taxon>Psilocybe</taxon>
    </lineage>
</organism>
<proteinExistence type="predicted"/>
<dbReference type="Gene3D" id="3.30.450.20">
    <property type="entry name" value="PAS domain"/>
    <property type="match status" value="1"/>
</dbReference>
<dbReference type="PROSITE" id="PS50112">
    <property type="entry name" value="PAS"/>
    <property type="match status" value="1"/>
</dbReference>
<feature type="compositionally biased region" description="Low complexity" evidence="1">
    <location>
        <begin position="649"/>
        <end position="660"/>
    </location>
</feature>
<dbReference type="Proteomes" id="UP000567179">
    <property type="component" value="Unassembled WGS sequence"/>
</dbReference>
<feature type="compositionally biased region" description="Basic and acidic residues" evidence="1">
    <location>
        <begin position="419"/>
        <end position="495"/>
    </location>
</feature>
<accession>A0A8H5B6M4</accession>
<dbReference type="InterPro" id="IPR013655">
    <property type="entry name" value="PAS_fold_3"/>
</dbReference>
<feature type="region of interest" description="Disordered" evidence="1">
    <location>
        <begin position="649"/>
        <end position="682"/>
    </location>
</feature>
<keyword evidence="4" id="KW-1185">Reference proteome</keyword>
<evidence type="ECO:0000313" key="4">
    <source>
        <dbReference type="Proteomes" id="UP000567179"/>
    </source>
</evidence>
<evidence type="ECO:0000256" key="1">
    <source>
        <dbReference type="SAM" id="MobiDB-lite"/>
    </source>
</evidence>
<reference evidence="3 4" key="1">
    <citation type="journal article" date="2020" name="ISME J.">
        <title>Uncovering the hidden diversity of litter-decomposition mechanisms in mushroom-forming fungi.</title>
        <authorList>
            <person name="Floudas D."/>
            <person name="Bentzer J."/>
            <person name="Ahren D."/>
            <person name="Johansson T."/>
            <person name="Persson P."/>
            <person name="Tunlid A."/>
        </authorList>
    </citation>
    <scope>NUCLEOTIDE SEQUENCE [LARGE SCALE GENOMIC DNA]</scope>
    <source>
        <strain evidence="3 4">CBS 101986</strain>
    </source>
</reference>
<name>A0A8H5B6M4_9AGAR</name>
<dbReference type="AlphaFoldDB" id="A0A8H5B6M4"/>
<dbReference type="SUPFAM" id="SSF55785">
    <property type="entry name" value="PYP-like sensor domain (PAS domain)"/>
    <property type="match status" value="1"/>
</dbReference>
<feature type="compositionally biased region" description="Basic and acidic residues" evidence="1">
    <location>
        <begin position="274"/>
        <end position="293"/>
    </location>
</feature>
<dbReference type="Pfam" id="PF08447">
    <property type="entry name" value="PAS_3"/>
    <property type="match status" value="1"/>
</dbReference>
<feature type="compositionally biased region" description="Pro residues" evidence="1">
    <location>
        <begin position="226"/>
        <end position="239"/>
    </location>
</feature>
<feature type="domain" description="PAS" evidence="2">
    <location>
        <begin position="16"/>
        <end position="71"/>
    </location>
</feature>
<dbReference type="SMART" id="SM00091">
    <property type="entry name" value="PAS"/>
    <property type="match status" value="1"/>
</dbReference>